<dbReference type="Pfam" id="PF18911">
    <property type="entry name" value="PKD_4"/>
    <property type="match status" value="1"/>
</dbReference>
<organism evidence="2 3">
    <name type="scientific">Pseudochryseolinea flava</name>
    <dbReference type="NCBI Taxonomy" id="2059302"/>
    <lineage>
        <taxon>Bacteria</taxon>
        <taxon>Pseudomonadati</taxon>
        <taxon>Bacteroidota</taxon>
        <taxon>Cytophagia</taxon>
        <taxon>Cytophagales</taxon>
        <taxon>Fulvivirgaceae</taxon>
        <taxon>Pseudochryseolinea</taxon>
    </lineage>
</organism>
<dbReference type="AlphaFoldDB" id="A0A364XV68"/>
<name>A0A364XV68_9BACT</name>
<dbReference type="PROSITE" id="PS50093">
    <property type="entry name" value="PKD"/>
    <property type="match status" value="1"/>
</dbReference>
<dbReference type="PANTHER" id="PTHR46513">
    <property type="entry name" value="VITELLOGENIN RECEPTOR-LIKE PROTEIN-RELATED-RELATED"/>
    <property type="match status" value="1"/>
</dbReference>
<dbReference type="InterPro" id="IPR022409">
    <property type="entry name" value="PKD/Chitinase_dom"/>
</dbReference>
<sequence length="364" mass="39409">MLLWQSCSEDDYPVPPASTVPRFSNTIDNDEFAPATVTFKNESIVPDRAGDVTYQWSFGDGTSSREVAPTHLYSKPGAYKVNLVVVTTSSMEINEFSKTIVIKDPNASGTPVFFTDGSTVFTALINDQEPVVTSIGINSLQDSYGMALDTVNNKLYIADFDGDKILVADADGKNLQDFRTNVGEPDAVAIDYATGTLYWDTPSGIRRADMSNTDLGQFENFVTGQSNDPEGISIDPVNRVLYWNNYDGGVWKKGLDSGGESEIIPGGQGGASVLVVGDRIFFDEFIASGDIYLKSANLDGSGIATVATGISRVVYGLAYDKDDNKIYWVDRNKSNIMRANLDGTSSETWASGYSARGLVIGKKK</sequence>
<dbReference type="InterPro" id="IPR000601">
    <property type="entry name" value="PKD_dom"/>
</dbReference>
<reference evidence="2 3" key="1">
    <citation type="submission" date="2018-06" db="EMBL/GenBank/DDBJ databases">
        <title>Chryseolinea flavus sp. nov., a member of the phylum Bacteroidetes isolated from soil.</title>
        <authorList>
            <person name="Li Y."/>
            <person name="Wang J."/>
        </authorList>
    </citation>
    <scope>NUCLEOTIDE SEQUENCE [LARGE SCALE GENOMIC DNA]</scope>
    <source>
        <strain evidence="2 3">SDU1-6</strain>
    </source>
</reference>
<dbReference type="Proteomes" id="UP000251889">
    <property type="component" value="Unassembled WGS sequence"/>
</dbReference>
<dbReference type="CDD" id="cd00146">
    <property type="entry name" value="PKD"/>
    <property type="match status" value="1"/>
</dbReference>
<dbReference type="SMART" id="SM00089">
    <property type="entry name" value="PKD"/>
    <property type="match status" value="1"/>
</dbReference>
<dbReference type="SUPFAM" id="SSF75011">
    <property type="entry name" value="3-carboxy-cis,cis-mucoante lactonizing enzyme"/>
    <property type="match status" value="1"/>
</dbReference>
<evidence type="ECO:0000259" key="1">
    <source>
        <dbReference type="PROSITE" id="PS50093"/>
    </source>
</evidence>
<evidence type="ECO:0000313" key="3">
    <source>
        <dbReference type="Proteomes" id="UP000251889"/>
    </source>
</evidence>
<proteinExistence type="predicted"/>
<dbReference type="InterPro" id="IPR035986">
    <property type="entry name" value="PKD_dom_sf"/>
</dbReference>
<dbReference type="InterPro" id="IPR050778">
    <property type="entry name" value="Cueball_EGF_LRP_Nidogen"/>
</dbReference>
<feature type="domain" description="PKD" evidence="1">
    <location>
        <begin position="51"/>
        <end position="90"/>
    </location>
</feature>
<dbReference type="EMBL" id="QMFY01000021">
    <property type="protein sequence ID" value="RAV98175.1"/>
    <property type="molecule type" value="Genomic_DNA"/>
</dbReference>
<dbReference type="InterPro" id="IPR000033">
    <property type="entry name" value="LDLR_classB_rpt"/>
</dbReference>
<comment type="caution">
    <text evidence="2">The sequence shown here is derived from an EMBL/GenBank/DDBJ whole genome shotgun (WGS) entry which is preliminary data.</text>
</comment>
<dbReference type="SUPFAM" id="SSF49299">
    <property type="entry name" value="PKD domain"/>
    <property type="match status" value="1"/>
</dbReference>
<keyword evidence="3" id="KW-1185">Reference proteome</keyword>
<dbReference type="Gene3D" id="2.120.10.30">
    <property type="entry name" value="TolB, C-terminal domain"/>
    <property type="match status" value="2"/>
</dbReference>
<dbReference type="OrthoDB" id="607469at2"/>
<evidence type="ECO:0000313" key="2">
    <source>
        <dbReference type="EMBL" id="RAV98175.1"/>
    </source>
</evidence>
<dbReference type="InterPro" id="IPR011042">
    <property type="entry name" value="6-blade_b-propeller_TolB-like"/>
</dbReference>
<gene>
    <name evidence="2" type="ORF">DQQ10_25245</name>
</gene>
<accession>A0A364XV68</accession>
<protein>
    <submittedName>
        <fullName evidence="2">Pkd domain containing protein</fullName>
    </submittedName>
</protein>
<dbReference type="SMART" id="SM00135">
    <property type="entry name" value="LY"/>
    <property type="match status" value="4"/>
</dbReference>